<reference evidence="1 2" key="1">
    <citation type="submission" date="2020-08" db="EMBL/GenBank/DDBJ databases">
        <title>Genomic Encyclopedia of Type Strains, Phase IV (KMG-IV): sequencing the most valuable type-strain genomes for metagenomic binning, comparative biology and taxonomic classification.</title>
        <authorList>
            <person name="Goeker M."/>
        </authorList>
    </citation>
    <scope>NUCLEOTIDE SEQUENCE [LARGE SCALE GENOMIC DNA]</scope>
    <source>
        <strain evidence="1 2">DSM 11805</strain>
    </source>
</reference>
<evidence type="ECO:0008006" key="3">
    <source>
        <dbReference type="Google" id="ProtNLM"/>
    </source>
</evidence>
<name>A0A841RBP7_9BACI</name>
<evidence type="ECO:0000313" key="1">
    <source>
        <dbReference type="EMBL" id="MBB6511320.1"/>
    </source>
</evidence>
<dbReference type="Proteomes" id="UP000572212">
    <property type="component" value="Unassembled WGS sequence"/>
</dbReference>
<organism evidence="1 2">
    <name type="scientific">Gracilibacillus halotolerans</name>
    <dbReference type="NCBI Taxonomy" id="74386"/>
    <lineage>
        <taxon>Bacteria</taxon>
        <taxon>Bacillati</taxon>
        <taxon>Bacillota</taxon>
        <taxon>Bacilli</taxon>
        <taxon>Bacillales</taxon>
        <taxon>Bacillaceae</taxon>
        <taxon>Gracilibacillus</taxon>
    </lineage>
</organism>
<sequence length="155" mass="17521">MIVPIKGNVKYPITLDPGTWIFDDRKLNVEDAFKERPLEKEIDDENRYLYDGPLNKPPTRKSAKKIDKDVLFSTSYCIPIKDFLKNAEYNENAKNVLLTTSNGNVTISIEQLENSLLQFSLNGKQLAEDGPVYLLFGDGSNKDNPIKGVNLITIQ</sequence>
<dbReference type="AlphaFoldDB" id="A0A841RBP7"/>
<comment type="caution">
    <text evidence="1">The sequence shown here is derived from an EMBL/GenBank/DDBJ whole genome shotgun (WGS) entry which is preliminary data.</text>
</comment>
<dbReference type="RefSeq" id="WP_184243420.1">
    <property type="nucleotide sequence ID" value="NZ_BAAACU010000020.1"/>
</dbReference>
<proteinExistence type="predicted"/>
<evidence type="ECO:0000313" key="2">
    <source>
        <dbReference type="Proteomes" id="UP000572212"/>
    </source>
</evidence>
<keyword evidence="2" id="KW-1185">Reference proteome</keyword>
<gene>
    <name evidence="1" type="ORF">GGQ92_000087</name>
</gene>
<accession>A0A841RBP7</accession>
<dbReference type="EMBL" id="JACHON010000001">
    <property type="protein sequence ID" value="MBB6511320.1"/>
    <property type="molecule type" value="Genomic_DNA"/>
</dbReference>
<protein>
    <recommendedName>
        <fullName evidence="3">Peptidyl-prolyl cis-trans isomerase</fullName>
    </recommendedName>
</protein>